<protein>
    <submittedName>
        <fullName evidence="1">Uncharacterized protein</fullName>
    </submittedName>
</protein>
<gene>
    <name evidence="1" type="ORF">QHF89_09275</name>
</gene>
<reference evidence="1 2" key="1">
    <citation type="submission" date="2023-04" db="EMBL/GenBank/DDBJ databases">
        <title>The genome sequence of Polyangium sorediatum DSM14670.</title>
        <authorList>
            <person name="Zhang X."/>
        </authorList>
    </citation>
    <scope>NUCLEOTIDE SEQUENCE [LARGE SCALE GENOMIC DNA]</scope>
    <source>
        <strain evidence="1 2">DSM 14670</strain>
    </source>
</reference>
<evidence type="ECO:0000313" key="1">
    <source>
        <dbReference type="EMBL" id="MDI1429687.1"/>
    </source>
</evidence>
<sequence length="118" mass="13393">MKSGLPPGVSTVLERAPAGAVTYLGDARLVLLLAGERRLVRLVDHAPVIRVIGPYALERRILPMSFPQQWHGPITILRRCRCDQHAEEHPHDVDEKMTFSPVHLFLHRSPLGRRRLLL</sequence>
<dbReference type="EMBL" id="JARZHI010000005">
    <property type="protein sequence ID" value="MDI1429687.1"/>
    <property type="molecule type" value="Genomic_DNA"/>
</dbReference>
<accession>A0ABT6NMY9</accession>
<evidence type="ECO:0000313" key="2">
    <source>
        <dbReference type="Proteomes" id="UP001160301"/>
    </source>
</evidence>
<organism evidence="1 2">
    <name type="scientific">Polyangium sorediatum</name>
    <dbReference type="NCBI Taxonomy" id="889274"/>
    <lineage>
        <taxon>Bacteria</taxon>
        <taxon>Pseudomonadati</taxon>
        <taxon>Myxococcota</taxon>
        <taxon>Polyangia</taxon>
        <taxon>Polyangiales</taxon>
        <taxon>Polyangiaceae</taxon>
        <taxon>Polyangium</taxon>
    </lineage>
</organism>
<name>A0ABT6NMY9_9BACT</name>
<dbReference type="Proteomes" id="UP001160301">
    <property type="component" value="Unassembled WGS sequence"/>
</dbReference>
<proteinExistence type="predicted"/>
<comment type="caution">
    <text evidence="1">The sequence shown here is derived from an EMBL/GenBank/DDBJ whole genome shotgun (WGS) entry which is preliminary data.</text>
</comment>
<keyword evidence="2" id="KW-1185">Reference proteome</keyword>